<name>A0ABY1K3W8_9BACL</name>
<comment type="caution">
    <text evidence="3">The sequence shown here is derived from an EMBL/GenBank/DDBJ whole genome shotgun (WGS) entry which is preliminary data.</text>
</comment>
<dbReference type="EMBL" id="FTNK01000009">
    <property type="protein sequence ID" value="SIR22453.1"/>
    <property type="molecule type" value="Genomic_DNA"/>
</dbReference>
<feature type="transmembrane region" description="Helical" evidence="2">
    <location>
        <begin position="41"/>
        <end position="58"/>
    </location>
</feature>
<keyword evidence="2" id="KW-0812">Transmembrane</keyword>
<organism evidence="3 4">
    <name type="scientific">Paenibacillus macquariensis</name>
    <dbReference type="NCBI Taxonomy" id="948756"/>
    <lineage>
        <taxon>Bacteria</taxon>
        <taxon>Bacillati</taxon>
        <taxon>Bacillota</taxon>
        <taxon>Bacilli</taxon>
        <taxon>Bacillales</taxon>
        <taxon>Paenibacillaceae</taxon>
        <taxon>Paenibacillus</taxon>
    </lineage>
</organism>
<evidence type="ECO:0000313" key="3">
    <source>
        <dbReference type="EMBL" id="SIR22453.1"/>
    </source>
</evidence>
<evidence type="ECO:0000256" key="1">
    <source>
        <dbReference type="SAM" id="MobiDB-lite"/>
    </source>
</evidence>
<protein>
    <submittedName>
        <fullName evidence="3">Uncharacterized protein</fullName>
    </submittedName>
</protein>
<keyword evidence="4" id="KW-1185">Reference proteome</keyword>
<feature type="region of interest" description="Disordered" evidence="1">
    <location>
        <begin position="1"/>
        <end position="30"/>
    </location>
</feature>
<keyword evidence="2" id="KW-0472">Membrane</keyword>
<evidence type="ECO:0000313" key="4">
    <source>
        <dbReference type="Proteomes" id="UP000186666"/>
    </source>
</evidence>
<dbReference type="Proteomes" id="UP000186666">
    <property type="component" value="Unassembled WGS sequence"/>
</dbReference>
<proteinExistence type="predicted"/>
<accession>A0ABY1K3W8</accession>
<evidence type="ECO:0000256" key="2">
    <source>
        <dbReference type="SAM" id="Phobius"/>
    </source>
</evidence>
<keyword evidence="2" id="KW-1133">Transmembrane helix</keyword>
<sequence>MSEEHQSYKQSAYPSGGDKSNLGIRNKKRHSAGTIGPWKQIIYLMILAGIIALIYVVTREL</sequence>
<reference evidence="3 4" key="1">
    <citation type="submission" date="2017-01" db="EMBL/GenBank/DDBJ databases">
        <authorList>
            <person name="Varghese N."/>
            <person name="Submissions S."/>
        </authorList>
    </citation>
    <scope>NUCLEOTIDE SEQUENCE [LARGE SCALE GENOMIC DNA]</scope>
    <source>
        <strain evidence="3 4">ATCC 23464</strain>
    </source>
</reference>
<gene>
    <name evidence="3" type="ORF">SAMN05421578_10915</name>
</gene>